<sequence length="195" mass="21173">QSPTVERTIGSPVEPSVQPSIEVGPAEPPDEGGPSVAAEPTLVDFGNAAFNAGEYNESVRYYVGAVLADDKDAIARLFYGLAQFALGDYDLAAMGMRRALAVMPDLIDRPIDLRSLYPDLETFESHLDKLVRFVNEHPSGTNALFVLGYVYYASAQPELAVPTLRALTDLDPKDELASRVRDAAIRVQSTDEAEQ</sequence>
<evidence type="ECO:0000313" key="2">
    <source>
        <dbReference type="EMBL" id="GAG18355.1"/>
    </source>
</evidence>
<dbReference type="InterPro" id="IPR019734">
    <property type="entry name" value="TPR_rpt"/>
</dbReference>
<accession>X0VJD1</accession>
<dbReference type="InterPro" id="IPR011990">
    <property type="entry name" value="TPR-like_helical_dom_sf"/>
</dbReference>
<name>X0VJD1_9ZZZZ</name>
<dbReference type="Gene3D" id="1.25.40.10">
    <property type="entry name" value="Tetratricopeptide repeat domain"/>
    <property type="match status" value="1"/>
</dbReference>
<proteinExistence type="predicted"/>
<dbReference type="Pfam" id="PF13181">
    <property type="entry name" value="TPR_8"/>
    <property type="match status" value="1"/>
</dbReference>
<dbReference type="PROSITE" id="PS50005">
    <property type="entry name" value="TPR"/>
    <property type="match status" value="1"/>
</dbReference>
<evidence type="ECO:0000256" key="1">
    <source>
        <dbReference type="SAM" id="MobiDB-lite"/>
    </source>
</evidence>
<reference evidence="2" key="1">
    <citation type="journal article" date="2014" name="Front. Microbiol.">
        <title>High frequency of phylogenetically diverse reductive dehalogenase-homologous genes in deep subseafloor sedimentary metagenomes.</title>
        <authorList>
            <person name="Kawai M."/>
            <person name="Futagami T."/>
            <person name="Toyoda A."/>
            <person name="Takaki Y."/>
            <person name="Nishi S."/>
            <person name="Hori S."/>
            <person name="Arai W."/>
            <person name="Tsubouchi T."/>
            <person name="Morono Y."/>
            <person name="Uchiyama I."/>
            <person name="Ito T."/>
            <person name="Fujiyama A."/>
            <person name="Inagaki F."/>
            <person name="Takami H."/>
        </authorList>
    </citation>
    <scope>NUCLEOTIDE SEQUENCE</scope>
    <source>
        <strain evidence="2">Expedition CK06-06</strain>
    </source>
</reference>
<feature type="region of interest" description="Disordered" evidence="1">
    <location>
        <begin position="1"/>
        <end position="35"/>
    </location>
</feature>
<dbReference type="SUPFAM" id="SSF48452">
    <property type="entry name" value="TPR-like"/>
    <property type="match status" value="1"/>
</dbReference>
<feature type="non-terminal residue" evidence="2">
    <location>
        <position position="1"/>
    </location>
</feature>
<organism evidence="2">
    <name type="scientific">marine sediment metagenome</name>
    <dbReference type="NCBI Taxonomy" id="412755"/>
    <lineage>
        <taxon>unclassified sequences</taxon>
        <taxon>metagenomes</taxon>
        <taxon>ecological metagenomes</taxon>
    </lineage>
</organism>
<dbReference type="Pfam" id="PF13432">
    <property type="entry name" value="TPR_16"/>
    <property type="match status" value="1"/>
</dbReference>
<gene>
    <name evidence="2" type="ORF">S01H1_48952</name>
</gene>
<dbReference type="AlphaFoldDB" id="X0VJD1"/>
<protein>
    <submittedName>
        <fullName evidence="2">Uncharacterized protein</fullName>
    </submittedName>
</protein>
<comment type="caution">
    <text evidence="2">The sequence shown here is derived from an EMBL/GenBank/DDBJ whole genome shotgun (WGS) entry which is preliminary data.</text>
</comment>
<dbReference type="EMBL" id="BARS01031458">
    <property type="protein sequence ID" value="GAG18355.1"/>
    <property type="molecule type" value="Genomic_DNA"/>
</dbReference>